<keyword evidence="4 10" id="KW-0812">Transmembrane</keyword>
<dbReference type="GO" id="GO:0005743">
    <property type="term" value="C:mitochondrial inner membrane"/>
    <property type="evidence" value="ECO:0007669"/>
    <property type="project" value="UniProtKB-SubCell"/>
</dbReference>
<evidence type="ECO:0000256" key="5">
    <source>
        <dbReference type="ARBA" id="ARBA00022792"/>
    </source>
</evidence>
<keyword evidence="5" id="KW-0999">Mitochondrion inner membrane</keyword>
<organism evidence="11 12">
    <name type="scientific">Elysia crispata</name>
    <name type="common">lettuce slug</name>
    <dbReference type="NCBI Taxonomy" id="231223"/>
    <lineage>
        <taxon>Eukaryota</taxon>
        <taxon>Metazoa</taxon>
        <taxon>Spiralia</taxon>
        <taxon>Lophotrochozoa</taxon>
        <taxon>Mollusca</taxon>
        <taxon>Gastropoda</taxon>
        <taxon>Heterobranchia</taxon>
        <taxon>Euthyneura</taxon>
        <taxon>Panpulmonata</taxon>
        <taxon>Sacoglossa</taxon>
        <taxon>Placobranchoidea</taxon>
        <taxon>Plakobranchidae</taxon>
        <taxon>Elysia</taxon>
    </lineage>
</organism>
<keyword evidence="7" id="KW-0496">Mitochondrion</keyword>
<evidence type="ECO:0000256" key="3">
    <source>
        <dbReference type="ARBA" id="ARBA00013934"/>
    </source>
</evidence>
<dbReference type="Proteomes" id="UP001283361">
    <property type="component" value="Unassembled WGS sequence"/>
</dbReference>
<dbReference type="AlphaFoldDB" id="A0AAE0Y6U7"/>
<proteinExistence type="inferred from homology"/>
<evidence type="ECO:0000256" key="9">
    <source>
        <dbReference type="ARBA" id="ARBA00045905"/>
    </source>
</evidence>
<protein>
    <recommendedName>
        <fullName evidence="3">Transmembrane protein 242</fullName>
    </recommendedName>
</protein>
<comment type="subcellular location">
    <subcellularLocation>
        <location evidence="1">Mitochondrion inner membrane</location>
        <topology evidence="1">Multi-pass membrane protein</topology>
    </subcellularLocation>
</comment>
<feature type="transmembrane region" description="Helical" evidence="10">
    <location>
        <begin position="37"/>
        <end position="60"/>
    </location>
</feature>
<name>A0AAE0Y6U7_9GAST</name>
<evidence type="ECO:0000256" key="10">
    <source>
        <dbReference type="SAM" id="Phobius"/>
    </source>
</evidence>
<dbReference type="PANTHER" id="PTHR13141:SF4">
    <property type="entry name" value="TRANSMEMBRANE PROTEIN 242"/>
    <property type="match status" value="1"/>
</dbReference>
<evidence type="ECO:0000256" key="1">
    <source>
        <dbReference type="ARBA" id="ARBA00004448"/>
    </source>
</evidence>
<evidence type="ECO:0000313" key="11">
    <source>
        <dbReference type="EMBL" id="KAK3734936.1"/>
    </source>
</evidence>
<keyword evidence="6 10" id="KW-1133">Transmembrane helix</keyword>
<dbReference type="InterPro" id="IPR009792">
    <property type="entry name" value="TMEM242"/>
</dbReference>
<dbReference type="Pfam" id="PF07096">
    <property type="entry name" value="DUF1358"/>
    <property type="match status" value="1"/>
</dbReference>
<evidence type="ECO:0000256" key="2">
    <source>
        <dbReference type="ARBA" id="ARBA00007570"/>
    </source>
</evidence>
<reference evidence="11" key="1">
    <citation type="journal article" date="2023" name="G3 (Bethesda)">
        <title>A reference genome for the long-term kleptoplast-retaining sea slug Elysia crispata morphotype clarki.</title>
        <authorList>
            <person name="Eastman K.E."/>
            <person name="Pendleton A.L."/>
            <person name="Shaikh M.A."/>
            <person name="Suttiyut T."/>
            <person name="Ogas R."/>
            <person name="Tomko P."/>
            <person name="Gavelis G."/>
            <person name="Widhalm J.R."/>
            <person name="Wisecaver J.H."/>
        </authorList>
    </citation>
    <scope>NUCLEOTIDE SEQUENCE</scope>
    <source>
        <strain evidence="11">ECLA1</strain>
    </source>
</reference>
<comment type="caution">
    <text evidence="11">The sequence shown here is derived from an EMBL/GenBank/DDBJ whole genome shotgun (WGS) entry which is preliminary data.</text>
</comment>
<evidence type="ECO:0000256" key="8">
    <source>
        <dbReference type="ARBA" id="ARBA00023136"/>
    </source>
</evidence>
<accession>A0AAE0Y6U7</accession>
<evidence type="ECO:0000256" key="4">
    <source>
        <dbReference type="ARBA" id="ARBA00022692"/>
    </source>
</evidence>
<dbReference type="EMBL" id="JAWDGP010006834">
    <property type="protein sequence ID" value="KAK3734936.1"/>
    <property type="molecule type" value="Genomic_DNA"/>
</dbReference>
<keyword evidence="8 10" id="KW-0472">Membrane</keyword>
<evidence type="ECO:0000256" key="7">
    <source>
        <dbReference type="ARBA" id="ARBA00023128"/>
    </source>
</evidence>
<evidence type="ECO:0000313" key="12">
    <source>
        <dbReference type="Proteomes" id="UP001283361"/>
    </source>
</evidence>
<evidence type="ECO:0000256" key="6">
    <source>
        <dbReference type="ARBA" id="ARBA00022989"/>
    </source>
</evidence>
<sequence>MPSKGEFTVLDELPMVEDSKLPSEGRNEPDKYYKLKAGLFLTSLTGASILGGFGMTLAMAKKQDPKNFAKGIHGSREIPESGVSLATRALARGTLYSVAGFSLFCFTVWKLMGVSNLAEFRYKVGTWMPKIPKKENPGRGDFKTLRDLLNFIIEEDEREKTEKKASKLSSNGVS</sequence>
<gene>
    <name evidence="11" type="ORF">RRG08_038960</name>
</gene>
<comment type="similarity">
    <text evidence="2">Belongs to the TMEM242 family.</text>
</comment>
<keyword evidence="12" id="KW-1185">Reference proteome</keyword>
<dbReference type="PANTHER" id="PTHR13141">
    <property type="entry name" value="TRANSMEMBRANE PROTEIN 242"/>
    <property type="match status" value="1"/>
</dbReference>
<comment type="function">
    <text evidence="9">Scaffold protein that participates in the c-ring assembly of mitochondrial ATP synthase (F(1)F(0) ATP synthase or complex V) by facilitating the membrane insertion and oligomer formation of the subunit c/ATP5MC3. Participates in the incorporation of the c-ring into vestigial complexes. Additionally influences the incorporation of subunits MT-ATP6, MT-ATP8, ATP5MJ, and ATP5MK in the ATP synthase.</text>
</comment>